<dbReference type="AlphaFoldDB" id="A0AAU8JMI4"/>
<evidence type="ECO:0000313" key="1">
    <source>
        <dbReference type="EMBL" id="XCM40003.1"/>
    </source>
</evidence>
<protein>
    <submittedName>
        <fullName evidence="1">Uncharacterized protein</fullName>
    </submittedName>
</protein>
<name>A0AAU8JMI4_9CYAN</name>
<sequence length="85" mass="9077">MLRPLLQGLSRGGRETGFLLWVSGIIGGMRRRNPVSGGFGVLGLMVGVEKPGFCCGYQGLSVGCGEETRFLGFIPSAANRYPEIK</sequence>
<reference evidence="1" key="1">
    <citation type="submission" date="2024-07" db="EMBL/GenBank/DDBJ databases">
        <authorList>
            <person name="Kim Y.J."/>
            <person name="Jeong J.Y."/>
        </authorList>
    </citation>
    <scope>NUCLEOTIDE SEQUENCE</scope>
    <source>
        <strain evidence="1">GIHE-MW2</strain>
    </source>
</reference>
<proteinExistence type="predicted"/>
<accession>A0AAU8JMI4</accession>
<dbReference type="RefSeq" id="WP_354636357.1">
    <property type="nucleotide sequence ID" value="NZ_CP159837.1"/>
</dbReference>
<gene>
    <name evidence="1" type="ORF">ABWT76_002976</name>
</gene>
<organism evidence="1">
    <name type="scientific">Planktothricoides raciborskii GIHE-MW2</name>
    <dbReference type="NCBI Taxonomy" id="2792601"/>
    <lineage>
        <taxon>Bacteria</taxon>
        <taxon>Bacillati</taxon>
        <taxon>Cyanobacteriota</taxon>
        <taxon>Cyanophyceae</taxon>
        <taxon>Oscillatoriophycideae</taxon>
        <taxon>Oscillatoriales</taxon>
        <taxon>Oscillatoriaceae</taxon>
        <taxon>Planktothricoides</taxon>
    </lineage>
</organism>
<dbReference type="EMBL" id="CP159837">
    <property type="protein sequence ID" value="XCM40003.1"/>
    <property type="molecule type" value="Genomic_DNA"/>
</dbReference>